<proteinExistence type="predicted"/>
<dbReference type="OrthoDB" id="1954318at2"/>
<dbReference type="Proteomes" id="UP000199352">
    <property type="component" value="Unassembled WGS sequence"/>
</dbReference>
<sequence length="117" mass="12779">MSEVRWTSGVSAAIAAIQGASAEAVRDVTEDLLSVSRERTPYDQGDLQRSGKASVDGGGDVVHGAVSYDAPPYDEIQHRREDFHHEVGTDHYLSGPLDENRPRYHAYIAGKLRDALS</sequence>
<dbReference type="RefSeq" id="WP_143116330.1">
    <property type="nucleotide sequence ID" value="NZ_FOFR01000018.1"/>
</dbReference>
<name>A0A1H9TCZ7_9PSEU</name>
<evidence type="ECO:0000313" key="2">
    <source>
        <dbReference type="EMBL" id="SER95125.1"/>
    </source>
</evidence>
<keyword evidence="3" id="KW-1185">Reference proteome</keyword>
<dbReference type="STRING" id="402600.SAMN05216188_11847"/>
<dbReference type="EMBL" id="FOFR01000018">
    <property type="protein sequence ID" value="SER95125.1"/>
    <property type="molecule type" value="Genomic_DNA"/>
</dbReference>
<organism evidence="2 3">
    <name type="scientific">Lentzea xinjiangensis</name>
    <dbReference type="NCBI Taxonomy" id="402600"/>
    <lineage>
        <taxon>Bacteria</taxon>
        <taxon>Bacillati</taxon>
        <taxon>Actinomycetota</taxon>
        <taxon>Actinomycetes</taxon>
        <taxon>Pseudonocardiales</taxon>
        <taxon>Pseudonocardiaceae</taxon>
        <taxon>Lentzea</taxon>
    </lineage>
</organism>
<reference evidence="3" key="1">
    <citation type="submission" date="2016-10" db="EMBL/GenBank/DDBJ databases">
        <authorList>
            <person name="Varghese N."/>
            <person name="Submissions S."/>
        </authorList>
    </citation>
    <scope>NUCLEOTIDE SEQUENCE [LARGE SCALE GENOMIC DNA]</scope>
    <source>
        <strain evidence="3">CGMCC 4.3525</strain>
    </source>
</reference>
<evidence type="ECO:0000313" key="3">
    <source>
        <dbReference type="Proteomes" id="UP000199352"/>
    </source>
</evidence>
<gene>
    <name evidence="2" type="ORF">SAMN05216188_11847</name>
</gene>
<protein>
    <submittedName>
        <fullName evidence="2">Uncharacterized protein</fullName>
    </submittedName>
</protein>
<evidence type="ECO:0000256" key="1">
    <source>
        <dbReference type="SAM" id="MobiDB-lite"/>
    </source>
</evidence>
<accession>A0A1H9TCZ7</accession>
<dbReference type="AlphaFoldDB" id="A0A1H9TCZ7"/>
<feature type="region of interest" description="Disordered" evidence="1">
    <location>
        <begin position="39"/>
        <end position="59"/>
    </location>
</feature>